<feature type="transmembrane region" description="Helical" evidence="8">
    <location>
        <begin position="111"/>
        <end position="131"/>
    </location>
</feature>
<evidence type="ECO:0000256" key="5">
    <source>
        <dbReference type="ARBA" id="ARBA00022825"/>
    </source>
</evidence>
<dbReference type="InterPro" id="IPR022764">
    <property type="entry name" value="Peptidase_S54_rhomboid_dom"/>
</dbReference>
<gene>
    <name evidence="10" type="ORF">D1868_02815</name>
</gene>
<sequence length="187" mass="21098">MKRIPITVLIMILVGSGYIIGQVLELLNPYYLLFVVQYNPLIIYYHFYWELITSILITPSFIDFAFNEIALYIVYYLFRSKEGVVEIAIFFITGVFGNILYLLVYPNGLPSAGASGGIFGLLSFYAVYEYLKKNEKGGLILLVVALILSDFIPFLQVNVLAHIGGTIGGLLLSLLLFKVRHEQRSII</sequence>
<dbReference type="InterPro" id="IPR035952">
    <property type="entry name" value="Rhomboid-like_sf"/>
</dbReference>
<dbReference type="RefSeq" id="WP_156005337.1">
    <property type="nucleotide sequence ID" value="NZ_CP045483.1"/>
</dbReference>
<dbReference type="EMBL" id="CP045483">
    <property type="protein sequence ID" value="QGR19017.1"/>
    <property type="molecule type" value="Genomic_DNA"/>
</dbReference>
<dbReference type="GeneID" id="42797969"/>
<dbReference type="GO" id="GO:0006508">
    <property type="term" value="P:proteolysis"/>
    <property type="evidence" value="ECO:0007669"/>
    <property type="project" value="UniProtKB-KW"/>
</dbReference>
<reference evidence="10 11" key="1">
    <citation type="submission" date="2019-10" db="EMBL/GenBank/DDBJ databases">
        <title>Genome Sequences from Six Type Strain Members of the Archaeal Family Sulfolobaceae: Acidianus ambivalens, Acidianus infernus, Metallosphaera prunae, Stygiolobus azoricus, Sulfolobus metallicus, and Sulfurisphaera ohwakuensis.</title>
        <authorList>
            <person name="Counts J.A."/>
            <person name="Kelly R.M."/>
        </authorList>
    </citation>
    <scope>NUCLEOTIDE SEQUENCE [LARGE SCALE GENOMIC DNA]</scope>
    <source>
        <strain evidence="10 11">FC6</strain>
    </source>
</reference>
<keyword evidence="5" id="KW-0720">Serine protease</keyword>
<feature type="transmembrane region" description="Helical" evidence="8">
    <location>
        <begin position="55"/>
        <end position="78"/>
    </location>
</feature>
<dbReference type="InterPro" id="IPR002610">
    <property type="entry name" value="Peptidase_S54_rhomboid-like"/>
</dbReference>
<keyword evidence="7 8" id="KW-0472">Membrane</keyword>
<dbReference type="AlphaFoldDB" id="A0A650CNE6"/>
<dbReference type="PANTHER" id="PTHR22936:SF69">
    <property type="entry name" value="RHOMBOID-LIKE PROTEIN"/>
    <property type="match status" value="1"/>
</dbReference>
<feature type="domain" description="Peptidase S54 rhomboid" evidence="9">
    <location>
        <begin position="48"/>
        <end position="178"/>
    </location>
</feature>
<evidence type="ECO:0000313" key="11">
    <source>
        <dbReference type="Proteomes" id="UP000423396"/>
    </source>
</evidence>
<dbReference type="SUPFAM" id="SSF144091">
    <property type="entry name" value="Rhomboid-like"/>
    <property type="match status" value="1"/>
</dbReference>
<evidence type="ECO:0000256" key="3">
    <source>
        <dbReference type="ARBA" id="ARBA00022692"/>
    </source>
</evidence>
<keyword evidence="3 8" id="KW-0812">Transmembrane</keyword>
<evidence type="ECO:0000259" key="9">
    <source>
        <dbReference type="Pfam" id="PF01694"/>
    </source>
</evidence>
<dbReference type="Proteomes" id="UP000423396">
    <property type="component" value="Chromosome"/>
</dbReference>
<dbReference type="GO" id="GO:0016020">
    <property type="term" value="C:membrane"/>
    <property type="evidence" value="ECO:0007669"/>
    <property type="project" value="UniProtKB-SubCell"/>
</dbReference>
<dbReference type="Gene3D" id="1.20.1540.10">
    <property type="entry name" value="Rhomboid-like"/>
    <property type="match status" value="1"/>
</dbReference>
<evidence type="ECO:0000256" key="6">
    <source>
        <dbReference type="ARBA" id="ARBA00022989"/>
    </source>
</evidence>
<dbReference type="PANTHER" id="PTHR22936">
    <property type="entry name" value="RHOMBOID-RELATED"/>
    <property type="match status" value="1"/>
</dbReference>
<proteinExistence type="predicted"/>
<evidence type="ECO:0000256" key="1">
    <source>
        <dbReference type="ARBA" id="ARBA00004141"/>
    </source>
</evidence>
<evidence type="ECO:0000256" key="4">
    <source>
        <dbReference type="ARBA" id="ARBA00022801"/>
    </source>
</evidence>
<dbReference type="GO" id="GO:0004252">
    <property type="term" value="F:serine-type endopeptidase activity"/>
    <property type="evidence" value="ECO:0007669"/>
    <property type="project" value="InterPro"/>
</dbReference>
<keyword evidence="6 8" id="KW-1133">Transmembrane helix</keyword>
<feature type="transmembrane region" description="Helical" evidence="8">
    <location>
        <begin position="6"/>
        <end position="24"/>
    </location>
</feature>
<comment type="subcellular location">
    <subcellularLocation>
        <location evidence="1">Membrane</location>
        <topology evidence="1">Multi-pass membrane protein</topology>
    </subcellularLocation>
</comment>
<feature type="transmembrane region" description="Helical" evidence="8">
    <location>
        <begin position="85"/>
        <end position="105"/>
    </location>
</feature>
<feature type="transmembrane region" description="Helical" evidence="8">
    <location>
        <begin position="161"/>
        <end position="179"/>
    </location>
</feature>
<evidence type="ECO:0000313" key="10">
    <source>
        <dbReference type="EMBL" id="QGR19017.1"/>
    </source>
</evidence>
<organism evidence="10 11">
    <name type="scientific">Stygiolobus azoricus</name>
    <dbReference type="NCBI Taxonomy" id="41675"/>
    <lineage>
        <taxon>Archaea</taxon>
        <taxon>Thermoproteota</taxon>
        <taxon>Thermoprotei</taxon>
        <taxon>Sulfolobales</taxon>
        <taxon>Sulfolobaceae</taxon>
        <taxon>Stygiolobus</taxon>
    </lineage>
</organism>
<protein>
    <submittedName>
        <fullName evidence="10">Rhomboid family intramembrane serine protease</fullName>
    </submittedName>
</protein>
<evidence type="ECO:0000256" key="2">
    <source>
        <dbReference type="ARBA" id="ARBA00022670"/>
    </source>
</evidence>
<dbReference type="Pfam" id="PF01694">
    <property type="entry name" value="Rhomboid"/>
    <property type="match status" value="1"/>
</dbReference>
<evidence type="ECO:0000256" key="8">
    <source>
        <dbReference type="SAM" id="Phobius"/>
    </source>
</evidence>
<dbReference type="KEGG" id="sazo:D1868_02815"/>
<name>A0A650CNE6_9CREN</name>
<keyword evidence="2 10" id="KW-0645">Protease</keyword>
<feature type="transmembrane region" description="Helical" evidence="8">
    <location>
        <begin position="138"/>
        <end position="155"/>
    </location>
</feature>
<evidence type="ECO:0000256" key="7">
    <source>
        <dbReference type="ARBA" id="ARBA00023136"/>
    </source>
</evidence>
<keyword evidence="4" id="KW-0378">Hydrolase</keyword>
<keyword evidence="11" id="KW-1185">Reference proteome</keyword>
<dbReference type="OrthoDB" id="26567at2157"/>
<accession>A0A650CNE6</accession>